<protein>
    <submittedName>
        <fullName evidence="2">GAF domain-containing protein</fullName>
    </submittedName>
</protein>
<proteinExistence type="predicted"/>
<gene>
    <name evidence="2" type="ORF">SAMN04488516_101104</name>
</gene>
<dbReference type="Proteomes" id="UP000199602">
    <property type="component" value="Unassembled WGS sequence"/>
</dbReference>
<dbReference type="STRING" id="206665.SAMN04488516_101104"/>
<dbReference type="SUPFAM" id="SSF55781">
    <property type="entry name" value="GAF domain-like"/>
    <property type="match status" value="2"/>
</dbReference>
<dbReference type="Gene3D" id="3.30.450.40">
    <property type="match status" value="2"/>
</dbReference>
<dbReference type="InterPro" id="IPR029016">
    <property type="entry name" value="GAF-like_dom_sf"/>
</dbReference>
<reference evidence="2 3" key="1">
    <citation type="submission" date="2016-10" db="EMBL/GenBank/DDBJ databases">
        <authorList>
            <person name="de Groot N.N."/>
        </authorList>
    </citation>
    <scope>NUCLEOTIDE SEQUENCE [LARGE SCALE GENOMIC DNA]</scope>
    <source>
        <strain evidence="2 3">DSM 15269</strain>
    </source>
</reference>
<accession>A0A1G9ZPB3</accession>
<dbReference type="OrthoDB" id="5496147at2"/>
<organism evidence="2 3">
    <name type="scientific">Desulfonauticus submarinus</name>
    <dbReference type="NCBI Taxonomy" id="206665"/>
    <lineage>
        <taxon>Bacteria</taxon>
        <taxon>Pseudomonadati</taxon>
        <taxon>Thermodesulfobacteriota</taxon>
        <taxon>Desulfovibrionia</taxon>
        <taxon>Desulfovibrionales</taxon>
        <taxon>Desulfonauticaceae</taxon>
        <taxon>Desulfonauticus</taxon>
    </lineage>
</organism>
<evidence type="ECO:0000259" key="1">
    <source>
        <dbReference type="Pfam" id="PF13185"/>
    </source>
</evidence>
<dbReference type="RefSeq" id="WP_092061733.1">
    <property type="nucleotide sequence ID" value="NZ_FNIN01000001.1"/>
</dbReference>
<dbReference type="AlphaFoldDB" id="A0A1G9ZPB3"/>
<dbReference type="EMBL" id="FNIN01000001">
    <property type="protein sequence ID" value="SDN22831.1"/>
    <property type="molecule type" value="Genomic_DNA"/>
</dbReference>
<dbReference type="InterPro" id="IPR003018">
    <property type="entry name" value="GAF"/>
</dbReference>
<keyword evidence="3" id="KW-1185">Reference proteome</keyword>
<sequence length="315" mass="36227">MINTGCLDKILSLVCTVFDAYSAVFFSRITDSKYILKSHFSLGDSISRDIEVDCGCGLVGWILKHDKPLRLNKFNREQSCLGYYEKGEENKIKAFMGCPLPEGRGVLCVDSKRTHHFSEKDLKILIQFADLIDLLDQKLCQASLEFKKILYYTYLKLAISLPKQSLRWDEFLKKLLKILQDASGFKYAFFVVRDELGKAFLVEGMNKEIEGIQVGEKYPMSTGLLGWVFNYGKDIIRSEHGKRDLCLLAGQDSRIEFRSFVCLPLKVNKKTRSVLVIADDEFKEIDSELEEFLYALKDYLSLFLEDLYFKNKAKG</sequence>
<feature type="domain" description="GAF" evidence="1">
    <location>
        <begin position="7"/>
        <end position="132"/>
    </location>
</feature>
<evidence type="ECO:0000313" key="3">
    <source>
        <dbReference type="Proteomes" id="UP000199602"/>
    </source>
</evidence>
<evidence type="ECO:0000313" key="2">
    <source>
        <dbReference type="EMBL" id="SDN22831.1"/>
    </source>
</evidence>
<dbReference type="Pfam" id="PF13185">
    <property type="entry name" value="GAF_2"/>
    <property type="match status" value="1"/>
</dbReference>
<name>A0A1G9ZPB3_9BACT</name>